<evidence type="ECO:0000313" key="11">
    <source>
        <dbReference type="Proteomes" id="UP000504629"/>
    </source>
</evidence>
<protein>
    <recommendedName>
        <fullName evidence="1">non-specific serine/threonine protein kinase</fullName>
        <ecNumber evidence="1">2.7.11.1</ecNumber>
    </recommendedName>
</protein>
<organism evidence="11 12">
    <name type="scientific">Bombyx mandarina</name>
    <name type="common">Wild silk moth</name>
    <name type="synonym">Wild silkworm</name>
    <dbReference type="NCBI Taxonomy" id="7092"/>
    <lineage>
        <taxon>Eukaryota</taxon>
        <taxon>Metazoa</taxon>
        <taxon>Ecdysozoa</taxon>
        <taxon>Arthropoda</taxon>
        <taxon>Hexapoda</taxon>
        <taxon>Insecta</taxon>
        <taxon>Pterygota</taxon>
        <taxon>Neoptera</taxon>
        <taxon>Endopterygota</taxon>
        <taxon>Lepidoptera</taxon>
        <taxon>Glossata</taxon>
        <taxon>Ditrysia</taxon>
        <taxon>Bombycoidea</taxon>
        <taxon>Bombycidae</taxon>
        <taxon>Bombycinae</taxon>
        <taxon>Bombyx</taxon>
    </lineage>
</organism>
<dbReference type="FunFam" id="3.30.200.20:FF:000042">
    <property type="entry name" value="Aurora kinase A"/>
    <property type="match status" value="1"/>
</dbReference>
<dbReference type="KEGG" id="bman:114252292"/>
<evidence type="ECO:0000256" key="4">
    <source>
        <dbReference type="ARBA" id="ARBA00022741"/>
    </source>
</evidence>
<dbReference type="PROSITE" id="PS00107">
    <property type="entry name" value="PROTEIN_KINASE_ATP"/>
    <property type="match status" value="1"/>
</dbReference>
<keyword evidence="6 9" id="KW-0067">ATP-binding</keyword>
<name>A0A6J2KJT9_BOMMA</name>
<evidence type="ECO:0000256" key="3">
    <source>
        <dbReference type="ARBA" id="ARBA00022679"/>
    </source>
</evidence>
<evidence type="ECO:0000256" key="5">
    <source>
        <dbReference type="ARBA" id="ARBA00022777"/>
    </source>
</evidence>
<dbReference type="PANTHER" id="PTHR22983:SF6">
    <property type="entry name" value="SERINE_THREONINE-PROTEIN KINASE 36"/>
    <property type="match status" value="1"/>
</dbReference>
<keyword evidence="3" id="KW-0808">Transferase</keyword>
<keyword evidence="11" id="KW-1185">Reference proteome</keyword>
<dbReference type="OrthoDB" id="266718at2759"/>
<keyword evidence="5" id="KW-0418">Kinase</keyword>
<evidence type="ECO:0000256" key="2">
    <source>
        <dbReference type="ARBA" id="ARBA00022527"/>
    </source>
</evidence>
<dbReference type="Pfam" id="PF00069">
    <property type="entry name" value="Pkinase"/>
    <property type="match status" value="1"/>
</dbReference>
<dbReference type="RefSeq" id="XP_028042591.1">
    <property type="nucleotide sequence ID" value="XM_028186790.1"/>
</dbReference>
<keyword evidence="2" id="KW-0723">Serine/threonine-protein kinase</keyword>
<evidence type="ECO:0000313" key="12">
    <source>
        <dbReference type="RefSeq" id="XP_028042591.1"/>
    </source>
</evidence>
<feature type="non-terminal residue" evidence="12">
    <location>
        <position position="123"/>
    </location>
</feature>
<keyword evidence="4 9" id="KW-0547">Nucleotide-binding</keyword>
<evidence type="ECO:0000256" key="9">
    <source>
        <dbReference type="PROSITE-ProRule" id="PRU10141"/>
    </source>
</evidence>
<sequence length="123" mass="14130">MNSYVINSFVGEGSFGRVFKAKHKDTDAVVALKVIRKKGRSSKDLKCLKQECDIQRQLNHPNIIRMIDSFDTDTELVVVTEYAEKELHGILAKEGCLNEEQVKKITWDLVSALYYLHSHRVLH</sequence>
<dbReference type="AlphaFoldDB" id="A0A6J2KJT9"/>
<dbReference type="SMART" id="SM00220">
    <property type="entry name" value="S_TKc"/>
    <property type="match status" value="1"/>
</dbReference>
<accession>A0A6J2KJT9</accession>
<dbReference type="GO" id="GO:0007224">
    <property type="term" value="P:smoothened signaling pathway"/>
    <property type="evidence" value="ECO:0007669"/>
    <property type="project" value="TreeGrafter"/>
</dbReference>
<dbReference type="EC" id="2.7.11.1" evidence="1"/>
<proteinExistence type="predicted"/>
<dbReference type="GO" id="GO:0005524">
    <property type="term" value="F:ATP binding"/>
    <property type="evidence" value="ECO:0007669"/>
    <property type="project" value="UniProtKB-UniRule"/>
</dbReference>
<feature type="domain" description="Protein kinase" evidence="10">
    <location>
        <begin position="4"/>
        <end position="123"/>
    </location>
</feature>
<gene>
    <name evidence="12" type="primary">LOC114252292</name>
</gene>
<dbReference type="PROSITE" id="PS50011">
    <property type="entry name" value="PROTEIN_KINASE_DOM"/>
    <property type="match status" value="1"/>
</dbReference>
<comment type="catalytic activity">
    <reaction evidence="8">
        <text>L-seryl-[protein] + ATP = O-phospho-L-seryl-[protein] + ADP + H(+)</text>
        <dbReference type="Rhea" id="RHEA:17989"/>
        <dbReference type="Rhea" id="RHEA-COMP:9863"/>
        <dbReference type="Rhea" id="RHEA-COMP:11604"/>
        <dbReference type="ChEBI" id="CHEBI:15378"/>
        <dbReference type="ChEBI" id="CHEBI:29999"/>
        <dbReference type="ChEBI" id="CHEBI:30616"/>
        <dbReference type="ChEBI" id="CHEBI:83421"/>
        <dbReference type="ChEBI" id="CHEBI:456216"/>
        <dbReference type="EC" id="2.7.11.1"/>
    </reaction>
</comment>
<evidence type="ECO:0000259" key="10">
    <source>
        <dbReference type="PROSITE" id="PS50011"/>
    </source>
</evidence>
<evidence type="ECO:0000256" key="8">
    <source>
        <dbReference type="ARBA" id="ARBA00048679"/>
    </source>
</evidence>
<evidence type="ECO:0000256" key="1">
    <source>
        <dbReference type="ARBA" id="ARBA00012513"/>
    </source>
</evidence>
<dbReference type="SUPFAM" id="SSF56112">
    <property type="entry name" value="Protein kinase-like (PK-like)"/>
    <property type="match status" value="1"/>
</dbReference>
<feature type="binding site" evidence="9">
    <location>
        <position position="37"/>
    </location>
    <ligand>
        <name>ATP</name>
        <dbReference type="ChEBI" id="CHEBI:30616"/>
    </ligand>
</feature>
<comment type="catalytic activity">
    <reaction evidence="7">
        <text>L-threonyl-[protein] + ATP = O-phospho-L-threonyl-[protein] + ADP + H(+)</text>
        <dbReference type="Rhea" id="RHEA:46608"/>
        <dbReference type="Rhea" id="RHEA-COMP:11060"/>
        <dbReference type="Rhea" id="RHEA-COMP:11605"/>
        <dbReference type="ChEBI" id="CHEBI:15378"/>
        <dbReference type="ChEBI" id="CHEBI:30013"/>
        <dbReference type="ChEBI" id="CHEBI:30616"/>
        <dbReference type="ChEBI" id="CHEBI:61977"/>
        <dbReference type="ChEBI" id="CHEBI:456216"/>
        <dbReference type="EC" id="2.7.11.1"/>
    </reaction>
</comment>
<dbReference type="InterPro" id="IPR017441">
    <property type="entry name" value="Protein_kinase_ATP_BS"/>
</dbReference>
<dbReference type="GeneID" id="114252292"/>
<reference evidence="12" key="1">
    <citation type="submission" date="2025-08" db="UniProtKB">
        <authorList>
            <consortium name="RefSeq"/>
        </authorList>
    </citation>
    <scope>IDENTIFICATION</scope>
    <source>
        <tissue evidence="12">Silk gland</tissue>
    </source>
</reference>
<dbReference type="InterPro" id="IPR011009">
    <property type="entry name" value="Kinase-like_dom_sf"/>
</dbReference>
<dbReference type="Proteomes" id="UP000504629">
    <property type="component" value="Unplaced"/>
</dbReference>
<evidence type="ECO:0000256" key="6">
    <source>
        <dbReference type="ARBA" id="ARBA00022840"/>
    </source>
</evidence>
<evidence type="ECO:0000256" key="7">
    <source>
        <dbReference type="ARBA" id="ARBA00047899"/>
    </source>
</evidence>
<dbReference type="GO" id="GO:0004674">
    <property type="term" value="F:protein serine/threonine kinase activity"/>
    <property type="evidence" value="ECO:0007669"/>
    <property type="project" value="UniProtKB-KW"/>
</dbReference>
<dbReference type="PANTHER" id="PTHR22983">
    <property type="entry name" value="PROTEIN KINASE RELATED"/>
    <property type="match status" value="1"/>
</dbReference>
<dbReference type="Gene3D" id="1.10.510.10">
    <property type="entry name" value="Transferase(Phosphotransferase) domain 1"/>
    <property type="match status" value="1"/>
</dbReference>
<dbReference type="GO" id="GO:0005737">
    <property type="term" value="C:cytoplasm"/>
    <property type="evidence" value="ECO:0007669"/>
    <property type="project" value="UniProtKB-ARBA"/>
</dbReference>
<dbReference type="InterPro" id="IPR000719">
    <property type="entry name" value="Prot_kinase_dom"/>
</dbReference>